<evidence type="ECO:0000256" key="9">
    <source>
        <dbReference type="ARBA" id="ARBA00022840"/>
    </source>
</evidence>
<comment type="subcellular location">
    <subcellularLocation>
        <location evidence="1">Membrane</location>
        <topology evidence="1">Single-pass membrane protein</topology>
    </subcellularLocation>
</comment>
<evidence type="ECO:0000259" key="21">
    <source>
        <dbReference type="PROSITE" id="PS50011"/>
    </source>
</evidence>
<feature type="binding site" evidence="18">
    <location>
        <position position="627"/>
    </location>
    <ligand>
        <name>ATP</name>
        <dbReference type="ChEBI" id="CHEBI:30616"/>
    </ligand>
</feature>
<evidence type="ECO:0000256" key="12">
    <source>
        <dbReference type="ARBA" id="ARBA00023157"/>
    </source>
</evidence>
<dbReference type="PROSITE" id="PS00107">
    <property type="entry name" value="PROTEIN_KINASE_ATP"/>
    <property type="match status" value="1"/>
</dbReference>
<evidence type="ECO:0000256" key="11">
    <source>
        <dbReference type="ARBA" id="ARBA00023136"/>
    </source>
</evidence>
<evidence type="ECO:0000256" key="17">
    <source>
        <dbReference type="PIRNR" id="PIRNR000641"/>
    </source>
</evidence>
<evidence type="ECO:0000313" key="24">
    <source>
        <dbReference type="Proteomes" id="UP001341840"/>
    </source>
</evidence>
<gene>
    <name evidence="23" type="ORF">PIB30_045986</name>
</gene>
<keyword evidence="10 20" id="KW-1133">Transmembrane helix</keyword>
<comment type="similarity">
    <text evidence="17">Belongs to the protein kinase superfamily. Ser/Thr protein kinase family.</text>
</comment>
<dbReference type="InterPro" id="IPR001245">
    <property type="entry name" value="Ser-Thr/Tyr_kinase_cat_dom"/>
</dbReference>
<evidence type="ECO:0000256" key="13">
    <source>
        <dbReference type="ARBA" id="ARBA00023170"/>
    </source>
</evidence>
<dbReference type="PANTHER" id="PTHR47976">
    <property type="entry name" value="G-TYPE LECTIN S-RECEPTOR-LIKE SERINE/THREONINE-PROTEIN KINASE SD2-5"/>
    <property type="match status" value="1"/>
</dbReference>
<dbReference type="InterPro" id="IPR008271">
    <property type="entry name" value="Ser/Thr_kinase_AS"/>
</dbReference>
<dbReference type="Proteomes" id="UP001341840">
    <property type="component" value="Unassembled WGS sequence"/>
</dbReference>
<dbReference type="PIRSF" id="PIRSF000641">
    <property type="entry name" value="SRK"/>
    <property type="match status" value="1"/>
</dbReference>
<keyword evidence="11 20" id="KW-0472">Membrane</keyword>
<dbReference type="Gene3D" id="3.30.200.20">
    <property type="entry name" value="Phosphorylase Kinase, domain 1"/>
    <property type="match status" value="1"/>
</dbReference>
<keyword evidence="14" id="KW-0325">Glycoprotein</keyword>
<dbReference type="Pfam" id="PF07714">
    <property type="entry name" value="PK_Tyr_Ser-Thr"/>
    <property type="match status" value="1"/>
</dbReference>
<keyword evidence="3" id="KW-0245">EGF-like domain</keyword>
<keyword evidence="5 20" id="KW-0812">Transmembrane</keyword>
<evidence type="ECO:0000256" key="8">
    <source>
        <dbReference type="ARBA" id="ARBA00022777"/>
    </source>
</evidence>
<evidence type="ECO:0000256" key="5">
    <source>
        <dbReference type="ARBA" id="ARBA00022692"/>
    </source>
</evidence>
<dbReference type="PROSITE" id="PS50927">
    <property type="entry name" value="BULB_LECTIN"/>
    <property type="match status" value="1"/>
</dbReference>
<dbReference type="InterPro" id="IPR017441">
    <property type="entry name" value="Protein_kinase_ATP_BS"/>
</dbReference>
<sequence>MVPEPTVVVDSVSGKVAGSPTAAVLGCSTSTTVFSTSKPTILLLLEGSRGISIDDGSFQNDGGEELEAGGGNDFEADGGSGISAAASVVAETATEARNCNNPSNALSSLSTKSSSPWTSPSKDFAFAFEFVQFKDPRYVPLLSIYFTKTPNKTIVWYARPNREIPLGSSVNITNNGLVIYDPKGSEIWSRPETKDKMVTCASMQDNGNFVLKDKDGDIVWESFEEPSDTLLPGQNLSKSQPFRLHARQSETNFSTSNNFNLTWQADGNLVLYYSQNHQQDEQAQNYPYWSTGTDGRGSFLFFDEFGSIYVTDDNNTKLVQVTDGIPGSTQHSYMARIESDGVFRLYSFQKTKTVTNEDSCSSGWRVLEQVPDDICVLNIGQNENFICGPNSYCVSLNGKPQCMCPDNYSYFVQPNDPNNLTSCRPNFPPPSCLMDGWETDPAQVDFQERWNLNWPFSDYEVLSGDFDKYTCRERCGSDCFCAAAVYFLDKYNVAHCWKKKYPLSNGRYSTTVENGTIVFLKFRKAGYGNKHRSYLTLVLSFLLGSSVFLNILLLLGLVGVFMFLRKRKMLGQQLNESLAPETVRSYTYKELEKATRGFKQKLGQGAFGSVYKGVLGSPTKRFVAIKKLDKVVEEGENEFKTEVSVIGQTHHRNLVRLLGYCDEGEHRLLVYEYMSNGSLANFLFGISRPHWNQRVQIGLGIAKGLTYLHEECNTQFIHCDIKPQNILLDDLFAPRISDFGLAKLLLREQTRATRTHARGTVGYFAPEWFTKASITSKVDVYSFGVVLLELICCKSSIVFSMSNEEEQALIDWAYDCYRHEKLVKFVENDEEAKNDIRRVEKHVMVAIWCVQDDPSLRPSMKKVTQMLEDVIAVPLPPRPSMFSSPSSASSLSNVSF</sequence>
<protein>
    <recommendedName>
        <fullName evidence="17">Receptor-like serine/threonine-protein kinase</fullName>
        <ecNumber evidence="17">2.7.11.1</ecNumber>
    </recommendedName>
</protein>
<name>A0ABU6TG10_9FABA</name>
<evidence type="ECO:0000256" key="16">
    <source>
        <dbReference type="ARBA" id="ARBA00048679"/>
    </source>
</evidence>
<dbReference type="EC" id="2.7.11.1" evidence="17"/>
<evidence type="ECO:0000256" key="20">
    <source>
        <dbReference type="SAM" id="Phobius"/>
    </source>
</evidence>
<evidence type="ECO:0000256" key="2">
    <source>
        <dbReference type="ARBA" id="ARBA00022527"/>
    </source>
</evidence>
<dbReference type="EMBL" id="JASCZI010090905">
    <property type="protein sequence ID" value="MED6147677.1"/>
    <property type="molecule type" value="Genomic_DNA"/>
</dbReference>
<proteinExistence type="inferred from homology"/>
<comment type="caution">
    <text evidence="23">The sequence shown here is derived from an EMBL/GenBank/DDBJ whole genome shotgun (WGS) entry which is preliminary data.</text>
</comment>
<dbReference type="CDD" id="cd14066">
    <property type="entry name" value="STKc_IRAK"/>
    <property type="match status" value="1"/>
</dbReference>
<evidence type="ECO:0000256" key="6">
    <source>
        <dbReference type="ARBA" id="ARBA00022729"/>
    </source>
</evidence>
<comment type="catalytic activity">
    <reaction evidence="15 17">
        <text>L-threonyl-[protein] + ATP = O-phospho-L-threonyl-[protein] + ADP + H(+)</text>
        <dbReference type="Rhea" id="RHEA:46608"/>
        <dbReference type="Rhea" id="RHEA-COMP:11060"/>
        <dbReference type="Rhea" id="RHEA-COMP:11605"/>
        <dbReference type="ChEBI" id="CHEBI:15378"/>
        <dbReference type="ChEBI" id="CHEBI:30013"/>
        <dbReference type="ChEBI" id="CHEBI:30616"/>
        <dbReference type="ChEBI" id="CHEBI:61977"/>
        <dbReference type="ChEBI" id="CHEBI:456216"/>
        <dbReference type="EC" id="2.7.11.1"/>
    </reaction>
</comment>
<evidence type="ECO:0000256" key="19">
    <source>
        <dbReference type="SAM" id="MobiDB-lite"/>
    </source>
</evidence>
<evidence type="ECO:0000256" key="15">
    <source>
        <dbReference type="ARBA" id="ARBA00047899"/>
    </source>
</evidence>
<dbReference type="SMART" id="SM00220">
    <property type="entry name" value="S_TKc"/>
    <property type="match status" value="1"/>
</dbReference>
<dbReference type="CDD" id="cd00028">
    <property type="entry name" value="B_lectin"/>
    <property type="match status" value="1"/>
</dbReference>
<evidence type="ECO:0000256" key="7">
    <source>
        <dbReference type="ARBA" id="ARBA00022741"/>
    </source>
</evidence>
<keyword evidence="24" id="KW-1185">Reference proteome</keyword>
<keyword evidence="9 17" id="KW-0067">ATP-binding</keyword>
<feature type="domain" description="Protein kinase" evidence="21">
    <location>
        <begin position="596"/>
        <end position="871"/>
    </location>
</feature>
<accession>A0ABU6TG10</accession>
<feature type="transmembrane region" description="Helical" evidence="20">
    <location>
        <begin position="534"/>
        <end position="564"/>
    </location>
</feature>
<keyword evidence="4 17" id="KW-0808">Transferase</keyword>
<evidence type="ECO:0000256" key="14">
    <source>
        <dbReference type="ARBA" id="ARBA00023180"/>
    </source>
</evidence>
<organism evidence="23 24">
    <name type="scientific">Stylosanthes scabra</name>
    <dbReference type="NCBI Taxonomy" id="79078"/>
    <lineage>
        <taxon>Eukaryota</taxon>
        <taxon>Viridiplantae</taxon>
        <taxon>Streptophyta</taxon>
        <taxon>Embryophyta</taxon>
        <taxon>Tracheophyta</taxon>
        <taxon>Spermatophyta</taxon>
        <taxon>Magnoliopsida</taxon>
        <taxon>eudicotyledons</taxon>
        <taxon>Gunneridae</taxon>
        <taxon>Pentapetalae</taxon>
        <taxon>rosids</taxon>
        <taxon>fabids</taxon>
        <taxon>Fabales</taxon>
        <taxon>Fabaceae</taxon>
        <taxon>Papilionoideae</taxon>
        <taxon>50 kb inversion clade</taxon>
        <taxon>dalbergioids sensu lato</taxon>
        <taxon>Dalbergieae</taxon>
        <taxon>Pterocarpus clade</taxon>
        <taxon>Stylosanthes</taxon>
    </lineage>
</organism>
<keyword evidence="13" id="KW-0675">Receptor</keyword>
<evidence type="ECO:0000259" key="22">
    <source>
        <dbReference type="PROSITE" id="PS50927"/>
    </source>
</evidence>
<evidence type="ECO:0000313" key="23">
    <source>
        <dbReference type="EMBL" id="MED6147677.1"/>
    </source>
</evidence>
<dbReference type="SUPFAM" id="SSF56112">
    <property type="entry name" value="Protein kinase-like (PK-like)"/>
    <property type="match status" value="1"/>
</dbReference>
<dbReference type="InterPro" id="IPR051343">
    <property type="entry name" value="G-type_lectin_kinases/EP1-like"/>
</dbReference>
<keyword evidence="2 17" id="KW-0723">Serine/threonine-protein kinase</keyword>
<dbReference type="SMART" id="SM00108">
    <property type="entry name" value="B_lectin"/>
    <property type="match status" value="1"/>
</dbReference>
<feature type="domain" description="Bulb-type lectin" evidence="22">
    <location>
        <begin position="103"/>
        <end position="224"/>
    </location>
</feature>
<keyword evidence="12" id="KW-1015">Disulfide bond</keyword>
<evidence type="ECO:0000256" key="18">
    <source>
        <dbReference type="PROSITE-ProRule" id="PRU10141"/>
    </source>
</evidence>
<dbReference type="Gene3D" id="1.10.510.10">
    <property type="entry name" value="Transferase(Phosphotransferase) domain 1"/>
    <property type="match status" value="1"/>
</dbReference>
<keyword evidence="8 17" id="KW-0418">Kinase</keyword>
<dbReference type="PROSITE" id="PS50011">
    <property type="entry name" value="PROTEIN_KINASE_DOM"/>
    <property type="match status" value="1"/>
</dbReference>
<dbReference type="InterPro" id="IPR001480">
    <property type="entry name" value="Bulb-type_lectin_dom"/>
</dbReference>
<dbReference type="SUPFAM" id="SSF51110">
    <property type="entry name" value="alpha-D-mannose-specific plant lectins"/>
    <property type="match status" value="2"/>
</dbReference>
<keyword evidence="6" id="KW-0732">Signal</keyword>
<evidence type="ECO:0000256" key="4">
    <source>
        <dbReference type="ARBA" id="ARBA00022679"/>
    </source>
</evidence>
<evidence type="ECO:0000256" key="10">
    <source>
        <dbReference type="ARBA" id="ARBA00022989"/>
    </source>
</evidence>
<dbReference type="InterPro" id="IPR000719">
    <property type="entry name" value="Prot_kinase_dom"/>
</dbReference>
<evidence type="ECO:0000256" key="1">
    <source>
        <dbReference type="ARBA" id="ARBA00004167"/>
    </source>
</evidence>
<dbReference type="PANTHER" id="PTHR47976:SF2">
    <property type="entry name" value="RECEPTOR-LIKE SERINE_THREONINE-PROTEIN KINASE"/>
    <property type="match status" value="1"/>
</dbReference>
<keyword evidence="7 17" id="KW-0547">Nucleotide-binding</keyword>
<comment type="catalytic activity">
    <reaction evidence="16 17">
        <text>L-seryl-[protein] + ATP = O-phospho-L-seryl-[protein] + ADP + H(+)</text>
        <dbReference type="Rhea" id="RHEA:17989"/>
        <dbReference type="Rhea" id="RHEA-COMP:9863"/>
        <dbReference type="Rhea" id="RHEA-COMP:11604"/>
        <dbReference type="ChEBI" id="CHEBI:15378"/>
        <dbReference type="ChEBI" id="CHEBI:29999"/>
        <dbReference type="ChEBI" id="CHEBI:30616"/>
        <dbReference type="ChEBI" id="CHEBI:83421"/>
        <dbReference type="ChEBI" id="CHEBI:456216"/>
        <dbReference type="EC" id="2.7.11.1"/>
    </reaction>
</comment>
<dbReference type="Gene3D" id="2.90.10.10">
    <property type="entry name" value="Bulb-type lectin domain"/>
    <property type="match status" value="2"/>
</dbReference>
<feature type="region of interest" description="Disordered" evidence="19">
    <location>
        <begin position="55"/>
        <end position="74"/>
    </location>
</feature>
<evidence type="ECO:0000256" key="3">
    <source>
        <dbReference type="ARBA" id="ARBA00022536"/>
    </source>
</evidence>
<dbReference type="InterPro" id="IPR011009">
    <property type="entry name" value="Kinase-like_dom_sf"/>
</dbReference>
<dbReference type="InterPro" id="IPR024171">
    <property type="entry name" value="SRK-like_kinase"/>
</dbReference>
<reference evidence="23 24" key="1">
    <citation type="journal article" date="2023" name="Plants (Basel)">
        <title>Bridging the Gap: Combining Genomics and Transcriptomics Approaches to Understand Stylosanthes scabra, an Orphan Legume from the Brazilian Caatinga.</title>
        <authorList>
            <person name="Ferreira-Neto J.R.C."/>
            <person name="da Silva M.D."/>
            <person name="Binneck E."/>
            <person name="de Melo N.F."/>
            <person name="da Silva R.H."/>
            <person name="de Melo A.L.T.M."/>
            <person name="Pandolfi V."/>
            <person name="Bustamante F.O."/>
            <person name="Brasileiro-Vidal A.C."/>
            <person name="Benko-Iseppon A.M."/>
        </authorList>
    </citation>
    <scope>NUCLEOTIDE SEQUENCE [LARGE SCALE GENOMIC DNA]</scope>
    <source>
        <tissue evidence="23">Leaves</tissue>
    </source>
</reference>
<dbReference type="PROSITE" id="PS00108">
    <property type="entry name" value="PROTEIN_KINASE_ST"/>
    <property type="match status" value="1"/>
</dbReference>
<dbReference type="InterPro" id="IPR036426">
    <property type="entry name" value="Bulb-type_lectin_dom_sf"/>
</dbReference>
<dbReference type="Pfam" id="PF01453">
    <property type="entry name" value="B_lectin"/>
    <property type="match status" value="1"/>
</dbReference>